<evidence type="ECO:0000259" key="1">
    <source>
        <dbReference type="Pfam" id="PF08005"/>
    </source>
</evidence>
<dbReference type="InterPro" id="IPR012983">
    <property type="entry name" value="PHR"/>
</dbReference>
<dbReference type="Pfam" id="PF08005">
    <property type="entry name" value="PHR"/>
    <property type="match status" value="1"/>
</dbReference>
<proteinExistence type="predicted"/>
<dbReference type="Gene3D" id="2.60.120.820">
    <property type="entry name" value="PHR domain"/>
    <property type="match status" value="1"/>
</dbReference>
<dbReference type="EMBL" id="CACVKT020009053">
    <property type="protein sequence ID" value="CAC5419731.1"/>
    <property type="molecule type" value="Genomic_DNA"/>
</dbReference>
<dbReference type="OrthoDB" id="10386267at2759"/>
<evidence type="ECO:0000313" key="3">
    <source>
        <dbReference type="Proteomes" id="UP000507470"/>
    </source>
</evidence>
<accession>A0A6J8EKX6</accession>
<sequence>MLEVQKVYKNLNGHKCFISRKSTDIKEYNLSIKKTPDISKNLEKAFEVIFEHSKSQITLKSCKTSILAVNRFGVIRSHWHSKGVDAICFWVSKDIKLHGFLSYGCADGLSICKVTATLKENKNDLIVVSKNLDSKEAESGLLRIIFPGPVKF</sequence>
<reference evidence="2 3" key="1">
    <citation type="submission" date="2020-06" db="EMBL/GenBank/DDBJ databases">
        <authorList>
            <person name="Li R."/>
            <person name="Bekaert M."/>
        </authorList>
    </citation>
    <scope>NUCLEOTIDE SEQUENCE [LARGE SCALE GENOMIC DNA]</scope>
    <source>
        <strain evidence="3">wild</strain>
    </source>
</reference>
<gene>
    <name evidence="2" type="ORF">MCOR_52038</name>
</gene>
<dbReference type="InterPro" id="IPR038648">
    <property type="entry name" value="PHR_sf"/>
</dbReference>
<organism evidence="2 3">
    <name type="scientific">Mytilus coruscus</name>
    <name type="common">Sea mussel</name>
    <dbReference type="NCBI Taxonomy" id="42192"/>
    <lineage>
        <taxon>Eukaryota</taxon>
        <taxon>Metazoa</taxon>
        <taxon>Spiralia</taxon>
        <taxon>Lophotrochozoa</taxon>
        <taxon>Mollusca</taxon>
        <taxon>Bivalvia</taxon>
        <taxon>Autobranchia</taxon>
        <taxon>Pteriomorphia</taxon>
        <taxon>Mytilida</taxon>
        <taxon>Mytiloidea</taxon>
        <taxon>Mytilidae</taxon>
        <taxon>Mytilinae</taxon>
        <taxon>Mytilus</taxon>
    </lineage>
</organism>
<name>A0A6J8EKX6_MYTCO</name>
<feature type="domain" description="PHR" evidence="1">
    <location>
        <begin position="70"/>
        <end position="151"/>
    </location>
</feature>
<dbReference type="Proteomes" id="UP000507470">
    <property type="component" value="Unassembled WGS sequence"/>
</dbReference>
<evidence type="ECO:0000313" key="2">
    <source>
        <dbReference type="EMBL" id="CAC5419731.1"/>
    </source>
</evidence>
<keyword evidence="3" id="KW-1185">Reference proteome</keyword>
<dbReference type="AlphaFoldDB" id="A0A6J8EKX6"/>
<protein>
    <recommendedName>
        <fullName evidence="1">PHR domain-containing protein</fullName>
    </recommendedName>
</protein>